<evidence type="ECO:0000313" key="4">
    <source>
        <dbReference type="Proteomes" id="UP000628710"/>
    </source>
</evidence>
<dbReference type="Proteomes" id="UP000628710">
    <property type="component" value="Unassembled WGS sequence"/>
</dbReference>
<evidence type="ECO:0000313" key="3">
    <source>
        <dbReference type="EMBL" id="MBJ7539353.1"/>
    </source>
</evidence>
<gene>
    <name evidence="3" type="ORF">I8J31_16870</name>
</gene>
<feature type="signal peptide" evidence="2">
    <location>
        <begin position="1"/>
        <end position="23"/>
    </location>
</feature>
<keyword evidence="4" id="KW-1185">Reference proteome</keyword>
<protein>
    <recommendedName>
        <fullName evidence="5">Lysozyme inhibitor LprI N-terminal domain-containing protein</fullName>
    </recommendedName>
</protein>
<feature type="chain" id="PRO_5037852316" description="Lysozyme inhibitor LprI N-terminal domain-containing protein" evidence="2">
    <location>
        <begin position="24"/>
        <end position="183"/>
    </location>
</feature>
<name>A0A934JRH2_9GAMM</name>
<comment type="caution">
    <text evidence="3">The sequence shown here is derived from an EMBL/GenBank/DDBJ whole genome shotgun (WGS) entry which is preliminary data.</text>
</comment>
<sequence>MMKCVLKSTLLLFSCATVNVVHAVDLIEFGKNCLIEEKSLNAEKNRLDNYQQEQDLTTVQQNQIANTLKTYKDEREQLEIAITDCHGSVDPNSASCHKIRNRYNQLIYLEDKVQSDADRLTLDNPNVNSDHEYDKAVYQQKLSRFVAACQDSNTHYALINSTEAYEEVCLNEKNRQTVTCSLF</sequence>
<accession>A0A934JRH2</accession>
<proteinExistence type="predicted"/>
<keyword evidence="2" id="KW-0732">Signal</keyword>
<dbReference type="AlphaFoldDB" id="A0A934JRH2"/>
<evidence type="ECO:0000256" key="1">
    <source>
        <dbReference type="SAM" id="Coils"/>
    </source>
</evidence>
<keyword evidence="1" id="KW-0175">Coiled coil</keyword>
<reference evidence="3" key="1">
    <citation type="submission" date="2020-12" db="EMBL/GenBank/DDBJ databases">
        <title>Marinomonas arctica sp. nov., a psychrotolerant bacterium isolated from the Arctic.</title>
        <authorList>
            <person name="Zhang Y."/>
        </authorList>
    </citation>
    <scope>NUCLEOTIDE SEQUENCE</scope>
    <source>
        <strain evidence="3">C1424</strain>
    </source>
</reference>
<dbReference type="RefSeq" id="WP_199469754.1">
    <property type="nucleotide sequence ID" value="NZ_JAEMNX010000023.1"/>
</dbReference>
<organism evidence="3 4">
    <name type="scientific">Marinomonas transparens</name>
    <dbReference type="NCBI Taxonomy" id="2795388"/>
    <lineage>
        <taxon>Bacteria</taxon>
        <taxon>Pseudomonadati</taxon>
        <taxon>Pseudomonadota</taxon>
        <taxon>Gammaproteobacteria</taxon>
        <taxon>Oceanospirillales</taxon>
        <taxon>Oceanospirillaceae</taxon>
        <taxon>Marinomonas</taxon>
    </lineage>
</organism>
<feature type="coiled-coil region" evidence="1">
    <location>
        <begin position="33"/>
        <end position="81"/>
    </location>
</feature>
<dbReference type="EMBL" id="JAEMNX010000023">
    <property type="protein sequence ID" value="MBJ7539353.1"/>
    <property type="molecule type" value="Genomic_DNA"/>
</dbReference>
<evidence type="ECO:0008006" key="5">
    <source>
        <dbReference type="Google" id="ProtNLM"/>
    </source>
</evidence>
<evidence type="ECO:0000256" key="2">
    <source>
        <dbReference type="SAM" id="SignalP"/>
    </source>
</evidence>